<organism evidence="2 3">
    <name type="scientific">Gordonia rubripertincta</name>
    <name type="common">Rhodococcus corallinus</name>
    <dbReference type="NCBI Taxonomy" id="36822"/>
    <lineage>
        <taxon>Bacteria</taxon>
        <taxon>Bacillati</taxon>
        <taxon>Actinomycetota</taxon>
        <taxon>Actinomycetes</taxon>
        <taxon>Mycobacteriales</taxon>
        <taxon>Gordoniaceae</taxon>
        <taxon>Gordonia</taxon>
    </lineage>
</organism>
<name>A0ABT4MRU0_GORRU</name>
<dbReference type="PROSITE" id="PS50943">
    <property type="entry name" value="HTH_CROC1"/>
    <property type="match status" value="1"/>
</dbReference>
<sequence length="249" mass="28409">MRQSVDHENPALPQLGTFVAQRRRARSLTQSDLARVTGYSNTYVSHIEQGQQKRPSKDVLDQLSQALQLNPTDARHLYRLAGLSPAAPTAPSGGITRDDIDYVDMLSPHLAAILDSKWNVLHANTDYYRIYRGLETVGNVLYWFFLAPDSRRIMLEWEAEARLTIGWLRHLMVMHPGEYDEVLTKCSVSTQFRAYWSDQQVFEGRQTSQMLVRDLDHDVDLTLTAQVWPDPTRLNLQLYLGITGKAAPQ</sequence>
<reference evidence="2" key="1">
    <citation type="submission" date="2022-12" db="EMBL/GenBank/DDBJ databases">
        <authorList>
            <person name="Krivoruchko A.V."/>
            <person name="Elkin A."/>
        </authorList>
    </citation>
    <scope>NUCLEOTIDE SEQUENCE</scope>
    <source>
        <strain evidence="2">IEGM 1388</strain>
    </source>
</reference>
<evidence type="ECO:0000313" key="3">
    <source>
        <dbReference type="Proteomes" id="UP001067235"/>
    </source>
</evidence>
<dbReference type="PANTHER" id="PTHR35010">
    <property type="entry name" value="BLL4672 PROTEIN-RELATED"/>
    <property type="match status" value="1"/>
</dbReference>
<keyword evidence="3" id="KW-1185">Reference proteome</keyword>
<feature type="domain" description="HTH cro/C1-type" evidence="1">
    <location>
        <begin position="19"/>
        <end position="74"/>
    </location>
</feature>
<dbReference type="SMART" id="SM00530">
    <property type="entry name" value="HTH_XRE"/>
    <property type="match status" value="1"/>
</dbReference>
<dbReference type="EMBL" id="JAPWIE010000002">
    <property type="protein sequence ID" value="MCZ4549732.1"/>
    <property type="molecule type" value="Genomic_DNA"/>
</dbReference>
<dbReference type="RefSeq" id="WP_301570251.1">
    <property type="nucleotide sequence ID" value="NZ_JAPWIE010000002.1"/>
</dbReference>
<evidence type="ECO:0000259" key="1">
    <source>
        <dbReference type="PROSITE" id="PS50943"/>
    </source>
</evidence>
<dbReference type="Pfam" id="PF13560">
    <property type="entry name" value="HTH_31"/>
    <property type="match status" value="1"/>
</dbReference>
<dbReference type="InterPro" id="IPR001387">
    <property type="entry name" value="Cro/C1-type_HTH"/>
</dbReference>
<dbReference type="Pfam" id="PF17765">
    <property type="entry name" value="MLTR_LBD"/>
    <property type="match status" value="1"/>
</dbReference>
<dbReference type="InterPro" id="IPR010982">
    <property type="entry name" value="Lambda_DNA-bd_dom_sf"/>
</dbReference>
<protein>
    <submittedName>
        <fullName evidence="2">Helix-turn-helix domain-containing protein</fullName>
    </submittedName>
</protein>
<dbReference type="SUPFAM" id="SSF47413">
    <property type="entry name" value="lambda repressor-like DNA-binding domains"/>
    <property type="match status" value="1"/>
</dbReference>
<gene>
    <name evidence="2" type="ORF">O4213_07050</name>
</gene>
<dbReference type="Gene3D" id="1.10.260.40">
    <property type="entry name" value="lambda repressor-like DNA-binding domains"/>
    <property type="match status" value="1"/>
</dbReference>
<accession>A0ABT4MRU0</accession>
<dbReference type="CDD" id="cd00093">
    <property type="entry name" value="HTH_XRE"/>
    <property type="match status" value="1"/>
</dbReference>
<dbReference type="Gene3D" id="3.30.450.180">
    <property type="match status" value="1"/>
</dbReference>
<proteinExistence type="predicted"/>
<evidence type="ECO:0000313" key="2">
    <source>
        <dbReference type="EMBL" id="MCZ4549732.1"/>
    </source>
</evidence>
<comment type="caution">
    <text evidence="2">The sequence shown here is derived from an EMBL/GenBank/DDBJ whole genome shotgun (WGS) entry which is preliminary data.</text>
</comment>
<dbReference type="InterPro" id="IPR041413">
    <property type="entry name" value="MLTR_LBD"/>
</dbReference>
<dbReference type="Proteomes" id="UP001067235">
    <property type="component" value="Unassembled WGS sequence"/>
</dbReference>